<evidence type="ECO:0000256" key="6">
    <source>
        <dbReference type="SAM" id="Phobius"/>
    </source>
</evidence>
<keyword evidence="6" id="KW-0472">Membrane</keyword>
<dbReference type="GO" id="GO:0004499">
    <property type="term" value="F:N,N-dimethylaniline monooxygenase activity"/>
    <property type="evidence" value="ECO:0007669"/>
    <property type="project" value="InterPro"/>
</dbReference>
<dbReference type="Gene3D" id="3.50.50.60">
    <property type="entry name" value="FAD/NAD(P)-binding domain"/>
    <property type="match status" value="1"/>
</dbReference>
<proteinExistence type="inferred from homology"/>
<keyword evidence="5" id="KW-0560">Oxidoreductase</keyword>
<dbReference type="GO" id="GO:0050660">
    <property type="term" value="F:flavin adenine dinucleotide binding"/>
    <property type="evidence" value="ECO:0007669"/>
    <property type="project" value="InterPro"/>
</dbReference>
<evidence type="ECO:0000313" key="7">
    <source>
        <dbReference type="EMBL" id="UJO22739.1"/>
    </source>
</evidence>
<dbReference type="OMA" id="IDTCMMA"/>
<dbReference type="OrthoDB" id="66881at2759"/>
<name>A0A9Q8PHI1_PASFU</name>
<dbReference type="PIRSF" id="PIRSF000332">
    <property type="entry name" value="FMO"/>
    <property type="match status" value="1"/>
</dbReference>
<sequence length="553" mass="62535">MAKRVAVIGGGPTGLMALKIFREDGFDAVLYESRDWVGGLWKVSTDNGLSAAENTIFNTSKYRAAATDFPMPDDFDDFPTSAQLYKYWNDYCDHFQLWPHINLKTKVSAVRREEDRWAVVIFDPGKDSDDAATHAEYFDKVCVATGPFAKPKFPKLEGIEKFAGSTTHVVNHHDPSQYAGKTVLLVGLHASACDAACGLASHAKKVWISHRSGVVFTPRYTSDGAPFDKLPPFWFILFSLYLSAWFPAAFFWILDQLLVGMSKKAYPNVPESWGVSKARSIAVTTPLIVEELYPHLSAGTCEPVASVARITGPKTVELTSGQVLPDIDAIIYCTGYHFYIPLSFSPPDLNPYPTLGQPANLYRNIFPLHPDLKIRASLAFQGQAAIPYPGFSQFEVQILSISQIWLGNSSLPTHATMLHWHATFLAWRNHLIKKYNARETFYTAILPFSDMADWYDKTAGLGMRQHFGYISRWTSPTALKFWWREPELYRACLNDFSSPAMFRLFETGKRRRWEGAREAIWRENGRIEESQRARLRGWEKEGGGETWGRVRRG</sequence>
<protein>
    <submittedName>
        <fullName evidence="7">Monooxygenase aurF</fullName>
    </submittedName>
</protein>
<keyword evidence="6" id="KW-0812">Transmembrane</keyword>
<dbReference type="GeneID" id="71991622"/>
<reference evidence="7" key="1">
    <citation type="submission" date="2021-12" db="EMBL/GenBank/DDBJ databases">
        <authorList>
            <person name="Zaccaron A."/>
            <person name="Stergiopoulos I."/>
        </authorList>
    </citation>
    <scope>NUCLEOTIDE SEQUENCE</scope>
    <source>
        <strain evidence="7">Race5_Kim</strain>
    </source>
</reference>
<keyword evidence="2" id="KW-0285">Flavoprotein</keyword>
<evidence type="ECO:0000256" key="2">
    <source>
        <dbReference type="ARBA" id="ARBA00022630"/>
    </source>
</evidence>
<dbReference type="SUPFAM" id="SSF51905">
    <property type="entry name" value="FAD/NAD(P)-binding domain"/>
    <property type="match status" value="1"/>
</dbReference>
<dbReference type="RefSeq" id="XP_047767105.1">
    <property type="nucleotide sequence ID" value="XM_047910892.1"/>
</dbReference>
<evidence type="ECO:0000313" key="8">
    <source>
        <dbReference type="Proteomes" id="UP000756132"/>
    </source>
</evidence>
<keyword evidence="8" id="KW-1185">Reference proteome</keyword>
<comment type="similarity">
    <text evidence="1">Belongs to the FMO family.</text>
</comment>
<keyword evidence="3" id="KW-0274">FAD</keyword>
<keyword evidence="6" id="KW-1133">Transmembrane helix</keyword>
<evidence type="ECO:0000256" key="3">
    <source>
        <dbReference type="ARBA" id="ARBA00022827"/>
    </source>
</evidence>
<dbReference type="GO" id="GO:0050661">
    <property type="term" value="F:NADP binding"/>
    <property type="evidence" value="ECO:0007669"/>
    <property type="project" value="InterPro"/>
</dbReference>
<dbReference type="InterPro" id="IPR036188">
    <property type="entry name" value="FAD/NAD-bd_sf"/>
</dbReference>
<dbReference type="Proteomes" id="UP000756132">
    <property type="component" value="Chromosome 10"/>
</dbReference>
<organism evidence="7 8">
    <name type="scientific">Passalora fulva</name>
    <name type="common">Tomato leaf mold</name>
    <name type="synonym">Cladosporium fulvum</name>
    <dbReference type="NCBI Taxonomy" id="5499"/>
    <lineage>
        <taxon>Eukaryota</taxon>
        <taxon>Fungi</taxon>
        <taxon>Dikarya</taxon>
        <taxon>Ascomycota</taxon>
        <taxon>Pezizomycotina</taxon>
        <taxon>Dothideomycetes</taxon>
        <taxon>Dothideomycetidae</taxon>
        <taxon>Mycosphaerellales</taxon>
        <taxon>Mycosphaerellaceae</taxon>
        <taxon>Fulvia</taxon>
    </lineage>
</organism>
<dbReference type="EMBL" id="CP090172">
    <property type="protein sequence ID" value="UJO22739.1"/>
    <property type="molecule type" value="Genomic_DNA"/>
</dbReference>
<reference evidence="7" key="2">
    <citation type="journal article" date="2022" name="Microb. Genom.">
        <title>A chromosome-scale genome assembly of the tomato pathogen Cladosporium fulvum reveals a compartmentalized genome architecture and the presence of a dispensable chromosome.</title>
        <authorList>
            <person name="Zaccaron A.Z."/>
            <person name="Chen L.H."/>
            <person name="Samaras A."/>
            <person name="Stergiopoulos I."/>
        </authorList>
    </citation>
    <scope>NUCLEOTIDE SEQUENCE</scope>
    <source>
        <strain evidence="7">Race5_Kim</strain>
    </source>
</reference>
<accession>A0A9Q8PHI1</accession>
<dbReference type="InterPro" id="IPR020946">
    <property type="entry name" value="Flavin_mOase-like"/>
</dbReference>
<dbReference type="InterPro" id="IPR000960">
    <property type="entry name" value="Flavin_mOase"/>
</dbReference>
<evidence type="ECO:0000256" key="4">
    <source>
        <dbReference type="ARBA" id="ARBA00022857"/>
    </source>
</evidence>
<evidence type="ECO:0000256" key="5">
    <source>
        <dbReference type="ARBA" id="ARBA00023002"/>
    </source>
</evidence>
<evidence type="ECO:0000256" key="1">
    <source>
        <dbReference type="ARBA" id="ARBA00009183"/>
    </source>
</evidence>
<keyword evidence="4" id="KW-0521">NADP</keyword>
<dbReference type="PRINTS" id="PR00370">
    <property type="entry name" value="FMOXYGENASE"/>
</dbReference>
<gene>
    <name evidence="7" type="ORF">CLAFUR5_11744</name>
</gene>
<dbReference type="PANTHER" id="PTHR23023">
    <property type="entry name" value="DIMETHYLANILINE MONOOXYGENASE"/>
    <property type="match status" value="1"/>
</dbReference>
<dbReference type="Pfam" id="PF00743">
    <property type="entry name" value="FMO-like"/>
    <property type="match status" value="1"/>
</dbReference>
<dbReference type="AlphaFoldDB" id="A0A9Q8PHI1"/>
<dbReference type="InterPro" id="IPR050346">
    <property type="entry name" value="FMO-like"/>
</dbReference>
<dbReference type="KEGG" id="ffu:CLAFUR5_11744"/>
<keyword evidence="7" id="KW-0503">Monooxygenase</keyword>
<feature type="transmembrane region" description="Helical" evidence="6">
    <location>
        <begin position="233"/>
        <end position="254"/>
    </location>
</feature>